<dbReference type="SUPFAM" id="SSF160419">
    <property type="entry name" value="YdfO-like"/>
    <property type="match status" value="1"/>
</dbReference>
<reference evidence="1 2" key="1">
    <citation type="submission" date="2019-05" db="EMBL/GenBank/DDBJ databases">
        <title>Verrucobacter flavum gen. nov., sp. nov. a new member of the family Verrucomicrobiaceae.</title>
        <authorList>
            <person name="Szuroczki S."/>
            <person name="Abbaszade G."/>
            <person name="Szabo A."/>
            <person name="Felfoldi T."/>
            <person name="Schumann P."/>
            <person name="Boka K."/>
            <person name="Keki Z."/>
            <person name="Toumi M."/>
            <person name="Toth E."/>
        </authorList>
    </citation>
    <scope>NUCLEOTIDE SEQUENCE [LARGE SCALE GENOMIC DNA]</scope>
    <source>
        <strain evidence="1 2">MG-N-17</strain>
    </source>
</reference>
<dbReference type="EMBL" id="VAUV01000017">
    <property type="protein sequence ID" value="TLD68960.1"/>
    <property type="molecule type" value="Genomic_DNA"/>
</dbReference>
<proteinExistence type="predicted"/>
<sequence>MNTQIITIAARATIEGTKPFPEIVGLLIEAGVESYHVDYVAMQKTYYGGDGAVVKTAIALEGLPPVGEDFDVTALRQNIADSQMKGQSWREFSIRAMQGGVQGYFAFLRGQRVTYFGRQGDQHVEWFPGAKKG</sequence>
<dbReference type="AlphaFoldDB" id="A0A5R8K9I6"/>
<dbReference type="OrthoDB" id="5954591at2"/>
<name>A0A5R8K9I6_9BACT</name>
<dbReference type="Gene3D" id="3.30.1810.10">
    <property type="entry name" value="YdfO-like"/>
    <property type="match status" value="1"/>
</dbReference>
<gene>
    <name evidence="1" type="ORF">FEM03_20070</name>
</gene>
<dbReference type="RefSeq" id="WP_138088089.1">
    <property type="nucleotide sequence ID" value="NZ_VAUV01000017.1"/>
</dbReference>
<keyword evidence="2" id="KW-1185">Reference proteome</keyword>
<evidence type="ECO:0000313" key="2">
    <source>
        <dbReference type="Proteomes" id="UP000306196"/>
    </source>
</evidence>
<accession>A0A5R8K9I6</accession>
<organism evidence="1 2">
    <name type="scientific">Phragmitibacter flavus</name>
    <dbReference type="NCBI Taxonomy" id="2576071"/>
    <lineage>
        <taxon>Bacteria</taxon>
        <taxon>Pseudomonadati</taxon>
        <taxon>Verrucomicrobiota</taxon>
        <taxon>Verrucomicrobiia</taxon>
        <taxon>Verrucomicrobiales</taxon>
        <taxon>Verrucomicrobiaceae</taxon>
        <taxon>Phragmitibacter</taxon>
    </lineage>
</organism>
<protein>
    <submittedName>
        <fullName evidence="1">DUF1398 domain-containing protein</fullName>
    </submittedName>
</protein>
<comment type="caution">
    <text evidence="1">The sequence shown here is derived from an EMBL/GenBank/DDBJ whole genome shotgun (WGS) entry which is preliminary data.</text>
</comment>
<dbReference type="Proteomes" id="UP000306196">
    <property type="component" value="Unassembled WGS sequence"/>
</dbReference>
<evidence type="ECO:0000313" key="1">
    <source>
        <dbReference type="EMBL" id="TLD68960.1"/>
    </source>
</evidence>
<dbReference type="InterPro" id="IPR036696">
    <property type="entry name" value="YdfO-like_sf"/>
</dbReference>